<keyword evidence="7" id="KW-0449">Lipoprotein</keyword>
<dbReference type="GO" id="GO:0046872">
    <property type="term" value="F:metal ion binding"/>
    <property type="evidence" value="ECO:0007669"/>
    <property type="project" value="UniProtKB-KW"/>
</dbReference>
<protein>
    <submittedName>
        <fullName evidence="7">Putative lipoprotein</fullName>
    </submittedName>
</protein>
<keyword evidence="1 4" id="KW-0349">Heme</keyword>
<dbReference type="SUPFAM" id="SSF46626">
    <property type="entry name" value="Cytochrome c"/>
    <property type="match status" value="1"/>
</dbReference>
<dbReference type="STRING" id="320771.Cflav_PD3594"/>
<dbReference type="PROSITE" id="PS51007">
    <property type="entry name" value="CYTC"/>
    <property type="match status" value="1"/>
</dbReference>
<evidence type="ECO:0000256" key="1">
    <source>
        <dbReference type="ARBA" id="ARBA00022617"/>
    </source>
</evidence>
<comment type="caution">
    <text evidence="7">The sequence shown here is derived from an EMBL/GenBank/DDBJ whole genome shotgun (WGS) entry which is preliminary data.</text>
</comment>
<evidence type="ECO:0000259" key="6">
    <source>
        <dbReference type="PROSITE" id="PS51007"/>
    </source>
</evidence>
<organism evidence="7 8">
    <name type="scientific">Pedosphaera parvula (strain Ellin514)</name>
    <dbReference type="NCBI Taxonomy" id="320771"/>
    <lineage>
        <taxon>Bacteria</taxon>
        <taxon>Pseudomonadati</taxon>
        <taxon>Verrucomicrobiota</taxon>
        <taxon>Pedosphaerae</taxon>
        <taxon>Pedosphaerales</taxon>
        <taxon>Pedosphaeraceae</taxon>
        <taxon>Pedosphaera</taxon>
    </lineage>
</organism>
<dbReference type="AlphaFoldDB" id="B9XHA1"/>
<reference evidence="7 8" key="1">
    <citation type="journal article" date="2011" name="J. Bacteriol.">
        <title>Genome sequence of 'Pedosphaera parvula' Ellin514, an aerobic Verrucomicrobial isolate from pasture soil.</title>
        <authorList>
            <person name="Kant R."/>
            <person name="van Passel M.W."/>
            <person name="Sangwan P."/>
            <person name="Palva A."/>
            <person name="Lucas S."/>
            <person name="Copeland A."/>
            <person name="Lapidus A."/>
            <person name="Glavina Del Rio T."/>
            <person name="Dalin E."/>
            <person name="Tice H."/>
            <person name="Bruce D."/>
            <person name="Goodwin L."/>
            <person name="Pitluck S."/>
            <person name="Chertkov O."/>
            <person name="Larimer F.W."/>
            <person name="Land M.L."/>
            <person name="Hauser L."/>
            <person name="Brettin T.S."/>
            <person name="Detter J.C."/>
            <person name="Han S."/>
            <person name="de Vos W.M."/>
            <person name="Janssen P.H."/>
            <person name="Smidt H."/>
        </authorList>
    </citation>
    <scope>NUCLEOTIDE SEQUENCE [LARGE SCALE GENOMIC DNA]</scope>
    <source>
        <strain evidence="7 8">Ellin514</strain>
    </source>
</reference>
<dbReference type="GO" id="GO:0009055">
    <property type="term" value="F:electron transfer activity"/>
    <property type="evidence" value="ECO:0007669"/>
    <property type="project" value="InterPro"/>
</dbReference>
<keyword evidence="3 4" id="KW-0408">Iron</keyword>
<dbReference type="OrthoDB" id="9811281at2"/>
<evidence type="ECO:0000313" key="8">
    <source>
        <dbReference type="Proteomes" id="UP000003688"/>
    </source>
</evidence>
<dbReference type="PANTHER" id="PTHR35008:SF4">
    <property type="entry name" value="BLL4482 PROTEIN"/>
    <property type="match status" value="1"/>
</dbReference>
<keyword evidence="5" id="KW-0732">Signal</keyword>
<keyword evidence="8" id="KW-1185">Reference proteome</keyword>
<dbReference type="InterPro" id="IPR051459">
    <property type="entry name" value="Cytochrome_c-type_DH"/>
</dbReference>
<dbReference type="InterPro" id="IPR009056">
    <property type="entry name" value="Cyt_c-like_dom"/>
</dbReference>
<dbReference type="Gene3D" id="1.10.760.10">
    <property type="entry name" value="Cytochrome c-like domain"/>
    <property type="match status" value="1"/>
</dbReference>
<feature type="domain" description="Cytochrome c" evidence="6">
    <location>
        <begin position="33"/>
        <end position="171"/>
    </location>
</feature>
<dbReference type="GO" id="GO:0020037">
    <property type="term" value="F:heme binding"/>
    <property type="evidence" value="ECO:0007669"/>
    <property type="project" value="InterPro"/>
</dbReference>
<name>B9XHA1_PEDPL</name>
<feature type="signal peptide" evidence="5">
    <location>
        <begin position="1"/>
        <end position="23"/>
    </location>
</feature>
<dbReference type="PANTHER" id="PTHR35008">
    <property type="entry name" value="BLL4482 PROTEIN-RELATED"/>
    <property type="match status" value="1"/>
</dbReference>
<evidence type="ECO:0000256" key="2">
    <source>
        <dbReference type="ARBA" id="ARBA00022723"/>
    </source>
</evidence>
<dbReference type="Proteomes" id="UP000003688">
    <property type="component" value="Unassembled WGS sequence"/>
</dbReference>
<accession>B9XHA1</accession>
<evidence type="ECO:0000313" key="7">
    <source>
        <dbReference type="EMBL" id="EEF60736.1"/>
    </source>
</evidence>
<dbReference type="EMBL" id="ABOX02000014">
    <property type="protein sequence ID" value="EEF60736.1"/>
    <property type="molecule type" value="Genomic_DNA"/>
</dbReference>
<dbReference type="RefSeq" id="WP_007415195.1">
    <property type="nucleotide sequence ID" value="NZ_ABOX02000014.1"/>
</dbReference>
<sequence length="194" mass="21006" precursor="true">MKSSTKWIVMPLVLMPVLGLTLAGKPSKEAHNEKIKRGKYLVEAGGCTDCHTPMKMGPKGPEPDMAFYLAGHPENAKLPPPPKLAPGPWMAVTTGSTAWSGPWGISYSANITSDENTALGIWTEDIFVKTIRTGKHYGTSRDILPPMPWQSVAKLSDEDLKAIFAYLKSVPAVKNHVPEPQAPGEVASAKNKFD</sequence>
<feature type="chain" id="PRO_5002893003" evidence="5">
    <location>
        <begin position="24"/>
        <end position="194"/>
    </location>
</feature>
<evidence type="ECO:0000256" key="5">
    <source>
        <dbReference type="SAM" id="SignalP"/>
    </source>
</evidence>
<dbReference type="Pfam" id="PF00034">
    <property type="entry name" value="Cytochrom_C"/>
    <property type="match status" value="1"/>
</dbReference>
<evidence type="ECO:0000256" key="3">
    <source>
        <dbReference type="ARBA" id="ARBA00023004"/>
    </source>
</evidence>
<keyword evidence="2 4" id="KW-0479">Metal-binding</keyword>
<gene>
    <name evidence="7" type="ORF">Cflav_PD3594</name>
</gene>
<proteinExistence type="predicted"/>
<evidence type="ECO:0000256" key="4">
    <source>
        <dbReference type="PROSITE-ProRule" id="PRU00433"/>
    </source>
</evidence>
<dbReference type="InterPro" id="IPR036909">
    <property type="entry name" value="Cyt_c-like_dom_sf"/>
</dbReference>